<dbReference type="Proteomes" id="UP000078543">
    <property type="component" value="Unassembled WGS sequence"/>
</dbReference>
<accession>A0A178MXX1</accession>
<organism evidence="1 2">
    <name type="scientific">Magnetospirillum moscoviense</name>
    <dbReference type="NCBI Taxonomy" id="1437059"/>
    <lineage>
        <taxon>Bacteria</taxon>
        <taxon>Pseudomonadati</taxon>
        <taxon>Pseudomonadota</taxon>
        <taxon>Alphaproteobacteria</taxon>
        <taxon>Rhodospirillales</taxon>
        <taxon>Rhodospirillaceae</taxon>
        <taxon>Magnetospirillum</taxon>
    </lineage>
</organism>
<gene>
    <name evidence="1" type="ORF">A6A05_19620</name>
</gene>
<proteinExistence type="predicted"/>
<reference evidence="1 2" key="1">
    <citation type="submission" date="2016-04" db="EMBL/GenBank/DDBJ databases">
        <title>Draft genome sequence of freshwater magnetotactic bacteria Magnetospirillum marisnigri SP-1 and Magnetospirillum moscoviense BB-1.</title>
        <authorList>
            <person name="Koziaeva V."/>
            <person name="Dziuba M.V."/>
            <person name="Ivanov T.M."/>
            <person name="Kuznetsov B."/>
            <person name="Grouzdev D.S."/>
        </authorList>
    </citation>
    <scope>NUCLEOTIDE SEQUENCE [LARGE SCALE GENOMIC DNA]</scope>
    <source>
        <strain evidence="1 2">BB-1</strain>
    </source>
</reference>
<sequence>MLGGEVVMKRFHHCFDMRRQCARLFQQRALVRTECDELKRDRQTALKTILGAEESLDGVIEIYGSIRESY</sequence>
<keyword evidence="2" id="KW-1185">Reference proteome</keyword>
<evidence type="ECO:0000313" key="1">
    <source>
        <dbReference type="EMBL" id="OAN56508.1"/>
    </source>
</evidence>
<comment type="caution">
    <text evidence="1">The sequence shown here is derived from an EMBL/GenBank/DDBJ whole genome shotgun (WGS) entry which is preliminary data.</text>
</comment>
<protein>
    <submittedName>
        <fullName evidence="1">Uncharacterized protein</fullName>
    </submittedName>
</protein>
<name>A0A178MXX1_9PROT</name>
<dbReference type="AlphaFoldDB" id="A0A178MXX1"/>
<evidence type="ECO:0000313" key="2">
    <source>
        <dbReference type="Proteomes" id="UP000078543"/>
    </source>
</evidence>
<dbReference type="EMBL" id="LWQU01000091">
    <property type="protein sequence ID" value="OAN56508.1"/>
    <property type="molecule type" value="Genomic_DNA"/>
</dbReference>